<evidence type="ECO:0000313" key="3">
    <source>
        <dbReference type="Proteomes" id="UP000003806"/>
    </source>
</evidence>
<dbReference type="InterPro" id="IPR017896">
    <property type="entry name" value="4Fe4S_Fe-S-bd"/>
</dbReference>
<sequence>MSPTQGKLVRRIIRIDEEKCDGCGQCATACHENAIEIINGKAKLVSDTYCDGLGDCLGQCPRGAISFEEREADAYDAAAVAQRVASRTVGAKTHPCTGGCPGSAARRLFQPAGDAPAVPAAVPAPALQHAGRLSTWPVQLRLVPPGAPFLAGANWVLAADCVAYAYRGFHDTFLADGTVCLIGCPKLDDTQAYETKLAQMITVARPASLTVALMEVPCCSRLALLAEKAIEAARVSLEYRRVQLSLRGDVLSDRTVEYRFA</sequence>
<dbReference type="InterPro" id="IPR052911">
    <property type="entry name" value="Corrinoid_activation_enz"/>
</dbReference>
<dbReference type="HOGENOM" id="CLU_074768_0_0_0"/>
<dbReference type="SUPFAM" id="SSF54862">
    <property type="entry name" value="4Fe-4S ferredoxins"/>
    <property type="match status" value="1"/>
</dbReference>
<reference evidence="2 3" key="1">
    <citation type="submission" date="2011-11" db="EMBL/GenBank/DDBJ databases">
        <title>The Noncontiguous Finished genome of Jonquetella anthropi DSM 22815.</title>
        <authorList>
            <consortium name="US DOE Joint Genome Institute (JGI-PGF)"/>
            <person name="Lucas S."/>
            <person name="Copeland A."/>
            <person name="Lapidus A."/>
            <person name="Glavina del Rio T."/>
            <person name="Dalin E."/>
            <person name="Tice H."/>
            <person name="Bruce D."/>
            <person name="Goodwin L."/>
            <person name="Pitluck S."/>
            <person name="Peters L."/>
            <person name="Mikhailova N."/>
            <person name="Held B."/>
            <person name="Kyrpides N."/>
            <person name="Mavromatis K."/>
            <person name="Ivanova N."/>
            <person name="Markowitz V."/>
            <person name="Cheng J.-F."/>
            <person name="Hugenholtz P."/>
            <person name="Woyke T."/>
            <person name="Wu D."/>
            <person name="Gronow S."/>
            <person name="Wellnitz S."/>
            <person name="Brambilla E."/>
            <person name="Klenk H.-P."/>
            <person name="Eisen J.A."/>
        </authorList>
    </citation>
    <scope>NUCLEOTIDE SEQUENCE [LARGE SCALE GENOMIC DNA]</scope>
    <source>
        <strain evidence="2 3">DSM 22815</strain>
    </source>
</reference>
<organism evidence="2 3">
    <name type="scientific">Jonquetella anthropi DSM 22815</name>
    <dbReference type="NCBI Taxonomy" id="885272"/>
    <lineage>
        <taxon>Bacteria</taxon>
        <taxon>Thermotogati</taxon>
        <taxon>Synergistota</taxon>
        <taxon>Synergistia</taxon>
        <taxon>Synergistales</taxon>
        <taxon>Dethiosulfovibrionaceae</taxon>
        <taxon>Jonquetella</taxon>
    </lineage>
</organism>
<evidence type="ECO:0000313" key="2">
    <source>
        <dbReference type="EMBL" id="EHM13154.1"/>
    </source>
</evidence>
<keyword evidence="3" id="KW-1185">Reference proteome</keyword>
<protein>
    <submittedName>
        <fullName evidence="2">4Fe-4S protein</fullName>
    </submittedName>
</protein>
<dbReference type="OrthoDB" id="9795268at2"/>
<feature type="domain" description="4Fe-4S ferredoxin-type" evidence="1">
    <location>
        <begin position="41"/>
        <end position="70"/>
    </location>
</feature>
<dbReference type="Pfam" id="PF12837">
    <property type="entry name" value="Fer4_6"/>
    <property type="match status" value="1"/>
</dbReference>
<proteinExistence type="predicted"/>
<gene>
    <name evidence="2" type="ORF">JonanDRAFT_0774</name>
</gene>
<feature type="domain" description="4Fe-4S ferredoxin-type" evidence="1">
    <location>
        <begin position="11"/>
        <end position="40"/>
    </location>
</feature>
<dbReference type="Proteomes" id="UP000003806">
    <property type="component" value="Chromosome"/>
</dbReference>
<accession>H0UKE5</accession>
<dbReference type="PROSITE" id="PS51379">
    <property type="entry name" value="4FE4S_FER_2"/>
    <property type="match status" value="2"/>
</dbReference>
<dbReference type="Gene3D" id="3.30.70.20">
    <property type="match status" value="1"/>
</dbReference>
<dbReference type="RefSeq" id="WP_008522840.1">
    <property type="nucleotide sequence ID" value="NZ_CM001376.1"/>
</dbReference>
<dbReference type="AlphaFoldDB" id="H0UKE5"/>
<dbReference type="STRING" id="885272.JonanDRAFT_0774"/>
<dbReference type="PANTHER" id="PTHR42895">
    <property type="entry name" value="IRON-SULFUR CLUSTER-BINDING PROTEIN-RELATED"/>
    <property type="match status" value="1"/>
</dbReference>
<evidence type="ECO:0000259" key="1">
    <source>
        <dbReference type="PROSITE" id="PS51379"/>
    </source>
</evidence>
<name>H0UKE5_9BACT</name>
<dbReference type="PANTHER" id="PTHR42895:SF1">
    <property type="entry name" value="IRON-SULFUR CLUSTER PROTEIN"/>
    <property type="match status" value="1"/>
</dbReference>
<dbReference type="EMBL" id="CM001376">
    <property type="protein sequence ID" value="EHM13154.1"/>
    <property type="molecule type" value="Genomic_DNA"/>
</dbReference>
<dbReference type="eggNOG" id="COG1145">
    <property type="taxonomic scope" value="Bacteria"/>
</dbReference>